<evidence type="ECO:0000313" key="2">
    <source>
        <dbReference type="EMBL" id="GAA1725368.1"/>
    </source>
</evidence>
<dbReference type="InterPro" id="IPR008535">
    <property type="entry name" value="DUF817"/>
</dbReference>
<keyword evidence="1" id="KW-0812">Transmembrane</keyword>
<protein>
    <submittedName>
        <fullName evidence="2">DUF817 domain-containing protein</fullName>
    </submittedName>
</protein>
<feature type="transmembrane region" description="Helical" evidence="1">
    <location>
        <begin position="137"/>
        <end position="156"/>
    </location>
</feature>
<evidence type="ECO:0000256" key="1">
    <source>
        <dbReference type="SAM" id="Phobius"/>
    </source>
</evidence>
<organism evidence="2 3">
    <name type="scientific">Aeromicrobium alkaliterrae</name>
    <dbReference type="NCBI Taxonomy" id="302168"/>
    <lineage>
        <taxon>Bacteria</taxon>
        <taxon>Bacillati</taxon>
        <taxon>Actinomycetota</taxon>
        <taxon>Actinomycetes</taxon>
        <taxon>Propionibacteriales</taxon>
        <taxon>Nocardioidaceae</taxon>
        <taxon>Aeromicrobium</taxon>
    </lineage>
</organism>
<dbReference type="EMBL" id="BAAAME010000002">
    <property type="protein sequence ID" value="GAA1725368.1"/>
    <property type="molecule type" value="Genomic_DNA"/>
</dbReference>
<reference evidence="2 3" key="1">
    <citation type="journal article" date="2019" name="Int. J. Syst. Evol. Microbiol.">
        <title>The Global Catalogue of Microorganisms (GCM) 10K type strain sequencing project: providing services to taxonomists for standard genome sequencing and annotation.</title>
        <authorList>
            <consortium name="The Broad Institute Genomics Platform"/>
            <consortium name="The Broad Institute Genome Sequencing Center for Infectious Disease"/>
            <person name="Wu L."/>
            <person name="Ma J."/>
        </authorList>
    </citation>
    <scope>NUCLEOTIDE SEQUENCE [LARGE SCALE GENOMIC DNA]</scope>
    <source>
        <strain evidence="2 3">JCM 13518</strain>
    </source>
</reference>
<evidence type="ECO:0000313" key="3">
    <source>
        <dbReference type="Proteomes" id="UP001501057"/>
    </source>
</evidence>
<name>A0ABN2JGK2_9ACTN</name>
<gene>
    <name evidence="2" type="ORF">GCM10009710_02690</name>
</gene>
<feature type="transmembrane region" description="Helical" evidence="1">
    <location>
        <begin position="223"/>
        <end position="248"/>
    </location>
</feature>
<dbReference type="PIRSF" id="PIRSF009141">
    <property type="entry name" value="UCP009141"/>
    <property type="match status" value="1"/>
</dbReference>
<keyword evidence="3" id="KW-1185">Reference proteome</keyword>
<feature type="transmembrane region" description="Helical" evidence="1">
    <location>
        <begin position="263"/>
        <end position="281"/>
    </location>
</feature>
<feature type="transmembrane region" description="Helical" evidence="1">
    <location>
        <begin position="194"/>
        <end position="211"/>
    </location>
</feature>
<keyword evidence="1" id="KW-1133">Transmembrane helix</keyword>
<dbReference type="Proteomes" id="UP001501057">
    <property type="component" value="Unassembled WGS sequence"/>
</dbReference>
<proteinExistence type="predicted"/>
<dbReference type="RefSeq" id="WP_344196928.1">
    <property type="nucleotide sequence ID" value="NZ_BAAAME010000002.1"/>
</dbReference>
<feature type="transmembrane region" description="Helical" evidence="1">
    <location>
        <begin position="78"/>
        <end position="94"/>
    </location>
</feature>
<feature type="transmembrane region" description="Helical" evidence="1">
    <location>
        <begin position="168"/>
        <end position="188"/>
    </location>
</feature>
<comment type="caution">
    <text evidence="2">The sequence shown here is derived from an EMBL/GenBank/DDBJ whole genome shotgun (WGS) entry which is preliminary data.</text>
</comment>
<accession>A0ABN2JGK2</accession>
<keyword evidence="1" id="KW-0472">Membrane</keyword>
<dbReference type="Pfam" id="PF05675">
    <property type="entry name" value="DUF817"/>
    <property type="match status" value="1"/>
</dbReference>
<sequence>MDELPGGDATSLERRILAWARGRLEGAPSTGWRGYLVEFLVFGIKQAWACVFGALMLLVLVVTAVAYPEAAALDRNDLLVLLAVAIQVGMVLGRLETGRELWVVVLFHVAGTGMELFKTSVGSWSYEGGGVLHLGAVPLYSGFMYAAVGSYLVRVMRLFDLRFTRYPPLWATVLVAAGIYANFFTHHYVIDLRYVLLAAVLLLWGRCVMHFRVHRHVLRMPVVVAFALVAFFIWIAENVATAAGAWLYPSQLDGWEVVPFTKFVSWFLLMIISVVLVTFVYRPKEPEAARA</sequence>
<feature type="transmembrane region" description="Helical" evidence="1">
    <location>
        <begin position="47"/>
        <end position="66"/>
    </location>
</feature>